<dbReference type="Gene3D" id="4.10.410.60">
    <property type="match status" value="1"/>
</dbReference>
<evidence type="ECO:0000256" key="2">
    <source>
        <dbReference type="ARBA" id="ARBA00022980"/>
    </source>
</evidence>
<reference evidence="7" key="2">
    <citation type="journal article" date="2021" name="PeerJ">
        <title>Extensive microbial diversity within the chicken gut microbiome revealed by metagenomics and culture.</title>
        <authorList>
            <person name="Gilroy R."/>
            <person name="Ravi A."/>
            <person name="Getino M."/>
            <person name="Pursley I."/>
            <person name="Horton D.L."/>
            <person name="Alikhan N.F."/>
            <person name="Baker D."/>
            <person name="Gharbi K."/>
            <person name="Hall N."/>
            <person name="Watson M."/>
            <person name="Adriaenssens E.M."/>
            <person name="Foster-Nyarko E."/>
            <person name="Jarju S."/>
            <person name="Secka A."/>
            <person name="Antonio M."/>
            <person name="Oren A."/>
            <person name="Chaudhuri R.R."/>
            <person name="La Ragione R."/>
            <person name="Hildebrand F."/>
            <person name="Pallen M.J."/>
        </authorList>
    </citation>
    <scope>NUCLEOTIDE SEQUENCE</scope>
    <source>
        <strain evidence="7">ChiGjej1B1-22543</strain>
    </source>
</reference>
<dbReference type="Pfam" id="PF01632">
    <property type="entry name" value="Ribosomal_L35p"/>
    <property type="match status" value="1"/>
</dbReference>
<reference evidence="7" key="1">
    <citation type="submission" date="2020-10" db="EMBL/GenBank/DDBJ databases">
        <authorList>
            <person name="Gilroy R."/>
        </authorList>
    </citation>
    <scope>NUCLEOTIDE SEQUENCE</scope>
    <source>
        <strain evidence="7">ChiGjej1B1-22543</strain>
    </source>
</reference>
<dbReference type="Proteomes" id="UP000824070">
    <property type="component" value="Unassembled WGS sequence"/>
</dbReference>
<protein>
    <recommendedName>
        <fullName evidence="4 5">Large ribosomal subunit protein bL35</fullName>
    </recommendedName>
</protein>
<dbReference type="EMBL" id="DVMV01000012">
    <property type="protein sequence ID" value="HIU44994.1"/>
    <property type="molecule type" value="Genomic_DNA"/>
</dbReference>
<dbReference type="InterPro" id="IPR021137">
    <property type="entry name" value="Ribosomal_bL35-like"/>
</dbReference>
<dbReference type="FunFam" id="4.10.410.60:FF:000001">
    <property type="entry name" value="50S ribosomal protein L35"/>
    <property type="match status" value="1"/>
</dbReference>
<dbReference type="NCBIfam" id="TIGR00001">
    <property type="entry name" value="rpmI_bact"/>
    <property type="match status" value="1"/>
</dbReference>
<evidence type="ECO:0000256" key="6">
    <source>
        <dbReference type="RuleBase" id="RU000568"/>
    </source>
</evidence>
<dbReference type="GO" id="GO:1990904">
    <property type="term" value="C:ribonucleoprotein complex"/>
    <property type="evidence" value="ECO:0007669"/>
    <property type="project" value="UniProtKB-KW"/>
</dbReference>
<comment type="similarity">
    <text evidence="1 5 6">Belongs to the bacterial ribosomal protein bL35 family.</text>
</comment>
<organism evidence="7 8">
    <name type="scientific">Candidatus Alloenteromonas pullicola</name>
    <dbReference type="NCBI Taxonomy" id="2840784"/>
    <lineage>
        <taxon>Bacteria</taxon>
        <taxon>Bacillati</taxon>
        <taxon>Bacillota</taxon>
        <taxon>Bacillota incertae sedis</taxon>
        <taxon>Candidatus Alloenteromonas</taxon>
    </lineage>
</organism>
<dbReference type="PRINTS" id="PR00064">
    <property type="entry name" value="RIBOSOMALL35"/>
</dbReference>
<dbReference type="GO" id="GO:0006412">
    <property type="term" value="P:translation"/>
    <property type="evidence" value="ECO:0007669"/>
    <property type="project" value="UniProtKB-UniRule"/>
</dbReference>
<dbReference type="InterPro" id="IPR037229">
    <property type="entry name" value="Ribosomal_bL35_sf"/>
</dbReference>
<dbReference type="GO" id="GO:0005840">
    <property type="term" value="C:ribosome"/>
    <property type="evidence" value="ECO:0007669"/>
    <property type="project" value="UniProtKB-KW"/>
</dbReference>
<keyword evidence="2 5" id="KW-0689">Ribosomal protein</keyword>
<name>A0A9D1LN93_9FIRM</name>
<dbReference type="InterPro" id="IPR001706">
    <property type="entry name" value="Ribosomal_bL35"/>
</dbReference>
<sequence>MPKMKSNRSLMKRIKVTGNGKIKFIHAFKGHHAPYKTAKQCRQLRRSGMMDKTDYSRIKFMISK</sequence>
<dbReference type="GO" id="GO:0003735">
    <property type="term" value="F:structural constituent of ribosome"/>
    <property type="evidence" value="ECO:0007669"/>
    <property type="project" value="InterPro"/>
</dbReference>
<keyword evidence="3 5" id="KW-0687">Ribonucleoprotein</keyword>
<comment type="caution">
    <text evidence="7">The sequence shown here is derived from an EMBL/GenBank/DDBJ whole genome shotgun (WGS) entry which is preliminary data.</text>
</comment>
<dbReference type="InterPro" id="IPR018265">
    <property type="entry name" value="Ribosomal_bL35_CS"/>
</dbReference>
<accession>A0A9D1LN93</accession>
<dbReference type="PROSITE" id="PS00936">
    <property type="entry name" value="RIBOSOMAL_L35"/>
    <property type="match status" value="1"/>
</dbReference>
<dbReference type="AlphaFoldDB" id="A0A9D1LN93"/>
<evidence type="ECO:0000313" key="7">
    <source>
        <dbReference type="EMBL" id="HIU44994.1"/>
    </source>
</evidence>
<dbReference type="SUPFAM" id="SSF143034">
    <property type="entry name" value="L35p-like"/>
    <property type="match status" value="1"/>
</dbReference>
<gene>
    <name evidence="5 7" type="primary">rpmI</name>
    <name evidence="7" type="ORF">IAC52_01715</name>
</gene>
<evidence type="ECO:0000313" key="8">
    <source>
        <dbReference type="Proteomes" id="UP000824070"/>
    </source>
</evidence>
<evidence type="ECO:0000256" key="3">
    <source>
        <dbReference type="ARBA" id="ARBA00023274"/>
    </source>
</evidence>
<evidence type="ECO:0000256" key="1">
    <source>
        <dbReference type="ARBA" id="ARBA00006598"/>
    </source>
</evidence>
<evidence type="ECO:0000256" key="4">
    <source>
        <dbReference type="ARBA" id="ARBA00071664"/>
    </source>
</evidence>
<evidence type="ECO:0000256" key="5">
    <source>
        <dbReference type="HAMAP-Rule" id="MF_00514"/>
    </source>
</evidence>
<dbReference type="HAMAP" id="MF_00514">
    <property type="entry name" value="Ribosomal_bL35"/>
    <property type="match status" value="1"/>
</dbReference>
<proteinExistence type="inferred from homology"/>